<dbReference type="PROSITE" id="PS00908">
    <property type="entry name" value="MR_MLE_1"/>
    <property type="match status" value="1"/>
</dbReference>
<dbReference type="SUPFAM" id="SSF51604">
    <property type="entry name" value="Enolase C-terminal domain-like"/>
    <property type="match status" value="1"/>
</dbReference>
<evidence type="ECO:0000256" key="2">
    <source>
        <dbReference type="ARBA" id="ARBA00010339"/>
    </source>
</evidence>
<dbReference type="EMBL" id="NIHM01000019">
    <property type="protein sequence ID" value="PLT53415.1"/>
    <property type="molecule type" value="Genomic_DNA"/>
</dbReference>
<dbReference type="AlphaFoldDB" id="A0A2N5NFR2"/>
<dbReference type="InterPro" id="IPR029017">
    <property type="entry name" value="Enolase-like_N"/>
</dbReference>
<dbReference type="RefSeq" id="WP_101880078.1">
    <property type="nucleotide sequence ID" value="NZ_JAPRAU010000020.1"/>
</dbReference>
<dbReference type="GO" id="GO:0000287">
    <property type="term" value="F:magnesium ion binding"/>
    <property type="evidence" value="ECO:0007669"/>
    <property type="project" value="UniProtKB-ARBA"/>
</dbReference>
<evidence type="ECO:0000259" key="5">
    <source>
        <dbReference type="SMART" id="SM00922"/>
    </source>
</evidence>
<dbReference type="Pfam" id="PF02746">
    <property type="entry name" value="MR_MLE_N"/>
    <property type="match status" value="1"/>
</dbReference>
<feature type="domain" description="Mandelate racemase/muconate lactonizing enzyme C-terminal" evidence="5">
    <location>
        <begin position="132"/>
        <end position="252"/>
    </location>
</feature>
<sequence length="410" mass="46395">MNVTIRDIKTICCAPQKINLVTVKVETSEPGLYGVGCATFAHRHMAVETVIEKYLKPYLIGRNVADIEDIWQSIQGMSYWRNGPVLNNALSGVDMALWDIKGKMAGMPLYDLFGGKCRTGVPCYTHAEGNTIEECIERVENLKNKGYRYIRAQLGGYGGRENGFVPPKNAPDGCYYDPKVYMDKTIELFERLREKFGWDLGLCHDVHERLRPIEAVAFSKEMEKYKLLFLEDCLSPEQIGWFKQIRNHCVTPLAMGELFNNPNEWVSLITEREIDYIRIHLSQIGGITPARKVIALCDAFGVRTAWHGPIDLTPIGHAVNIHLDMSSPNFGIQEWSDNDNVAFGDRNGNALEEVFLGIPRMEDGYLYLNDKPGIGVDIDEKAAKEYPCSEEVITWDWMLPRLPDGTAVRP</sequence>
<proteinExistence type="inferred from homology"/>
<dbReference type="Pfam" id="PF13378">
    <property type="entry name" value="MR_MLE_C"/>
    <property type="match status" value="1"/>
</dbReference>
<keyword evidence="4" id="KW-0460">Magnesium</keyword>
<dbReference type="InterPro" id="IPR036849">
    <property type="entry name" value="Enolase-like_C_sf"/>
</dbReference>
<name>A0A2N5NFR2_MEDGN</name>
<dbReference type="InterPro" id="IPR029065">
    <property type="entry name" value="Enolase_C-like"/>
</dbReference>
<comment type="caution">
    <text evidence="6">The sequence shown here is derived from an EMBL/GenBank/DDBJ whole genome shotgun (WGS) entry which is preliminary data.</text>
</comment>
<dbReference type="InterPro" id="IPR034593">
    <property type="entry name" value="DgoD-like"/>
</dbReference>
<dbReference type="FunFam" id="3.20.20.120:FF:000011">
    <property type="entry name" value="D-galactonate dehydratase family member VSWAT3_13707"/>
    <property type="match status" value="1"/>
</dbReference>
<protein>
    <submittedName>
        <fullName evidence="6">Starvation-sensing protein RspA</fullName>
    </submittedName>
</protein>
<evidence type="ECO:0000256" key="1">
    <source>
        <dbReference type="ARBA" id="ARBA00003553"/>
    </source>
</evidence>
<dbReference type="PANTHER" id="PTHR48080">
    <property type="entry name" value="D-GALACTONATE DEHYDRATASE-RELATED"/>
    <property type="match status" value="1"/>
</dbReference>
<evidence type="ECO:0000256" key="3">
    <source>
        <dbReference type="ARBA" id="ARBA00022723"/>
    </source>
</evidence>
<dbReference type="InterPro" id="IPR013341">
    <property type="entry name" value="Mandelate_racemase_N_dom"/>
</dbReference>
<dbReference type="InterPro" id="IPR013342">
    <property type="entry name" value="Mandelate_racemase_C"/>
</dbReference>
<dbReference type="Gene3D" id="3.20.20.120">
    <property type="entry name" value="Enolase-like C-terminal domain"/>
    <property type="match status" value="1"/>
</dbReference>
<dbReference type="GO" id="GO:0009063">
    <property type="term" value="P:amino acid catabolic process"/>
    <property type="evidence" value="ECO:0007669"/>
    <property type="project" value="InterPro"/>
</dbReference>
<gene>
    <name evidence="6" type="ORF">CDL18_12465</name>
</gene>
<comment type="function">
    <text evidence="1">Has no detectable activity with D-mannonate and with a panel of 70 other acid sugars (in vitro), in spite of the conservation of the residues that are expected to be important for catalytic activity and cofactor binding. May have evolved a divergent function.</text>
</comment>
<evidence type="ECO:0000313" key="7">
    <source>
        <dbReference type="Proteomes" id="UP000234849"/>
    </source>
</evidence>
<comment type="similarity">
    <text evidence="2">Belongs to the mandelate racemase/muconate lactonizing enzyme family. GalD subfamily.</text>
</comment>
<reference evidence="6 7" key="1">
    <citation type="journal article" date="2017" name="Genome Med.">
        <title>A novel Ruminococcus gnavus clade enriched in inflammatory bowel disease patients.</title>
        <authorList>
            <person name="Hall A.B."/>
            <person name="Yassour M."/>
            <person name="Sauk J."/>
            <person name="Garner A."/>
            <person name="Jiang X."/>
            <person name="Arthur T."/>
            <person name="Lagoudas G.K."/>
            <person name="Vatanen T."/>
            <person name="Fornelos N."/>
            <person name="Wilson R."/>
            <person name="Bertha M."/>
            <person name="Cohen M."/>
            <person name="Garber J."/>
            <person name="Khalili H."/>
            <person name="Gevers D."/>
            <person name="Ananthakrishnan A.N."/>
            <person name="Kugathasan S."/>
            <person name="Lander E.S."/>
            <person name="Blainey P."/>
            <person name="Vlamakis H."/>
            <person name="Xavier R.J."/>
            <person name="Huttenhower C."/>
        </authorList>
    </citation>
    <scope>NUCLEOTIDE SEQUENCE [LARGE SCALE GENOMIC DNA]</scope>
    <source>
        <strain evidence="6 7">RJX1118</strain>
    </source>
</reference>
<organism evidence="6 7">
    <name type="scientific">Mediterraneibacter gnavus</name>
    <name type="common">Ruminococcus gnavus</name>
    <dbReference type="NCBI Taxonomy" id="33038"/>
    <lineage>
        <taxon>Bacteria</taxon>
        <taxon>Bacillati</taxon>
        <taxon>Bacillota</taxon>
        <taxon>Clostridia</taxon>
        <taxon>Lachnospirales</taxon>
        <taxon>Lachnospiraceae</taxon>
        <taxon>Mediterraneibacter</taxon>
    </lineage>
</organism>
<evidence type="ECO:0000256" key="4">
    <source>
        <dbReference type="ARBA" id="ARBA00022842"/>
    </source>
</evidence>
<dbReference type="SUPFAM" id="SSF54826">
    <property type="entry name" value="Enolase N-terminal domain-like"/>
    <property type="match status" value="1"/>
</dbReference>
<dbReference type="InterPro" id="IPR018110">
    <property type="entry name" value="Mandel_Rmase/mucon_lact_enz_CS"/>
</dbReference>
<evidence type="ECO:0000313" key="6">
    <source>
        <dbReference type="EMBL" id="PLT53415.1"/>
    </source>
</evidence>
<dbReference type="Gene3D" id="3.30.390.10">
    <property type="entry name" value="Enolase-like, N-terminal domain"/>
    <property type="match status" value="1"/>
</dbReference>
<dbReference type="SMART" id="SM00922">
    <property type="entry name" value="MR_MLE"/>
    <property type="match status" value="1"/>
</dbReference>
<dbReference type="Proteomes" id="UP000234849">
    <property type="component" value="Unassembled WGS sequence"/>
</dbReference>
<dbReference type="PANTHER" id="PTHR48080:SF6">
    <property type="entry name" value="STARVATION-SENSING PROTEIN RSPA"/>
    <property type="match status" value="1"/>
</dbReference>
<accession>A0A2N5NFR2</accession>
<keyword evidence="3" id="KW-0479">Metal-binding</keyword>